<accession>A0AA38LJY4</accession>
<dbReference type="AlphaFoldDB" id="A0AA38LJY4"/>
<dbReference type="Proteomes" id="UP000824469">
    <property type="component" value="Unassembled WGS sequence"/>
</dbReference>
<gene>
    <name evidence="2" type="ORF">KI387_007721</name>
</gene>
<organism evidence="2 3">
    <name type="scientific">Taxus chinensis</name>
    <name type="common">Chinese yew</name>
    <name type="synonym">Taxus wallichiana var. chinensis</name>
    <dbReference type="NCBI Taxonomy" id="29808"/>
    <lineage>
        <taxon>Eukaryota</taxon>
        <taxon>Viridiplantae</taxon>
        <taxon>Streptophyta</taxon>
        <taxon>Embryophyta</taxon>
        <taxon>Tracheophyta</taxon>
        <taxon>Spermatophyta</taxon>
        <taxon>Pinopsida</taxon>
        <taxon>Pinidae</taxon>
        <taxon>Conifers II</taxon>
        <taxon>Cupressales</taxon>
        <taxon>Taxaceae</taxon>
        <taxon>Taxus</taxon>
    </lineage>
</organism>
<protein>
    <submittedName>
        <fullName evidence="2">Uncharacterized protein</fullName>
    </submittedName>
</protein>
<name>A0AA38LJY4_TAXCH</name>
<feature type="compositionally biased region" description="Basic and acidic residues" evidence="1">
    <location>
        <begin position="54"/>
        <end position="65"/>
    </location>
</feature>
<proteinExistence type="predicted"/>
<feature type="compositionally biased region" description="Basic and acidic residues" evidence="1">
    <location>
        <begin position="10"/>
        <end position="25"/>
    </location>
</feature>
<dbReference type="EMBL" id="JAHRHJ020000002">
    <property type="protein sequence ID" value="KAH9327543.1"/>
    <property type="molecule type" value="Genomic_DNA"/>
</dbReference>
<feature type="non-terminal residue" evidence="2">
    <location>
        <position position="1"/>
    </location>
</feature>
<feature type="region of interest" description="Disordered" evidence="1">
    <location>
        <begin position="1"/>
        <end position="65"/>
    </location>
</feature>
<keyword evidence="3" id="KW-1185">Reference proteome</keyword>
<comment type="caution">
    <text evidence="2">The sequence shown here is derived from an EMBL/GenBank/DDBJ whole genome shotgun (WGS) entry which is preliminary data.</text>
</comment>
<reference evidence="2 3" key="1">
    <citation type="journal article" date="2021" name="Nat. Plants">
        <title>The Taxus genome provides insights into paclitaxel biosynthesis.</title>
        <authorList>
            <person name="Xiong X."/>
            <person name="Gou J."/>
            <person name="Liao Q."/>
            <person name="Li Y."/>
            <person name="Zhou Q."/>
            <person name="Bi G."/>
            <person name="Li C."/>
            <person name="Du R."/>
            <person name="Wang X."/>
            <person name="Sun T."/>
            <person name="Guo L."/>
            <person name="Liang H."/>
            <person name="Lu P."/>
            <person name="Wu Y."/>
            <person name="Zhang Z."/>
            <person name="Ro D.K."/>
            <person name="Shang Y."/>
            <person name="Huang S."/>
            <person name="Yan J."/>
        </authorList>
    </citation>
    <scope>NUCLEOTIDE SEQUENCE [LARGE SCALE GENOMIC DNA]</scope>
    <source>
        <strain evidence="2">Ta-2019</strain>
    </source>
</reference>
<sequence>WGYKSYHIPSTEHSRPRLRGEDPTHSVESTGGQRAQGPGQGEATSTWRPTPEARPLEARLGRGVE</sequence>
<evidence type="ECO:0000256" key="1">
    <source>
        <dbReference type="SAM" id="MobiDB-lite"/>
    </source>
</evidence>
<feature type="non-terminal residue" evidence="2">
    <location>
        <position position="65"/>
    </location>
</feature>
<evidence type="ECO:0000313" key="2">
    <source>
        <dbReference type="EMBL" id="KAH9327543.1"/>
    </source>
</evidence>
<evidence type="ECO:0000313" key="3">
    <source>
        <dbReference type="Proteomes" id="UP000824469"/>
    </source>
</evidence>